<accession>A0A4R7RL42</accession>
<feature type="transmembrane region" description="Helical" evidence="1">
    <location>
        <begin position="257"/>
        <end position="275"/>
    </location>
</feature>
<keyword evidence="1" id="KW-1133">Transmembrane helix</keyword>
<keyword evidence="1" id="KW-0472">Membrane</keyword>
<feature type="transmembrane region" description="Helical" evidence="1">
    <location>
        <begin position="115"/>
        <end position="133"/>
    </location>
</feature>
<feature type="transmembrane region" description="Helical" evidence="1">
    <location>
        <begin position="21"/>
        <end position="39"/>
    </location>
</feature>
<feature type="transmembrane region" description="Helical" evidence="1">
    <location>
        <begin position="68"/>
        <end position="94"/>
    </location>
</feature>
<evidence type="ECO:0000256" key="1">
    <source>
        <dbReference type="SAM" id="Phobius"/>
    </source>
</evidence>
<comment type="caution">
    <text evidence="2">The sequence shown here is derived from an EMBL/GenBank/DDBJ whole genome shotgun (WGS) entry which is preliminary data.</text>
</comment>
<dbReference type="Pfam" id="PF12730">
    <property type="entry name" value="ABC2_membrane_4"/>
    <property type="match status" value="1"/>
</dbReference>
<keyword evidence="1" id="KW-0812">Transmembrane</keyword>
<gene>
    <name evidence="2" type="ORF">EI77_03787</name>
</gene>
<evidence type="ECO:0000313" key="3">
    <source>
        <dbReference type="Proteomes" id="UP000295662"/>
    </source>
</evidence>
<reference evidence="2 3" key="1">
    <citation type="submission" date="2019-03" db="EMBL/GenBank/DDBJ databases">
        <title>Genomic Encyclopedia of Archaeal and Bacterial Type Strains, Phase II (KMG-II): from individual species to whole genera.</title>
        <authorList>
            <person name="Goeker M."/>
        </authorList>
    </citation>
    <scope>NUCLEOTIDE SEQUENCE [LARGE SCALE GENOMIC DNA]</scope>
    <source>
        <strain evidence="2 3">ATCC 25309</strain>
    </source>
</reference>
<sequence length="282" mass="31152">MILFFRQWQGELLKLFARRRTFIGFGVFLALEAFILFRLRTGGLRNMINGALARQGASLEYYDSALTMALQVLGISCFLLGGIYVTLVAGDIVAKENEDGHFRLLLVRPISRLRLLTIKFLTCCCYTVVLVQFMAGSSFLLGVAIKGWGGGFFALLLVDNISELHDWGNGLYHYATASLFLAFAMTVISSIAFFLSCFSIKPAAATIGALSYALSDLILKQTPYMQDYEHFLLTKHIAVWGQLLLAAPDWAVVLRSFTVLAAVNASLFIVGAAIFESRDLKS</sequence>
<keyword evidence="3" id="KW-1185">Reference proteome</keyword>
<dbReference type="OrthoDB" id="186284at2"/>
<dbReference type="PANTHER" id="PTHR37305">
    <property type="entry name" value="INTEGRAL MEMBRANE PROTEIN-RELATED"/>
    <property type="match status" value="1"/>
</dbReference>
<name>A0A4R7RL42_9BACT</name>
<feature type="transmembrane region" description="Helical" evidence="1">
    <location>
        <begin position="139"/>
        <end position="158"/>
    </location>
</feature>
<organism evidence="2 3">
    <name type="scientific">Prosthecobacter fusiformis</name>
    <dbReference type="NCBI Taxonomy" id="48464"/>
    <lineage>
        <taxon>Bacteria</taxon>
        <taxon>Pseudomonadati</taxon>
        <taxon>Verrucomicrobiota</taxon>
        <taxon>Verrucomicrobiia</taxon>
        <taxon>Verrucomicrobiales</taxon>
        <taxon>Verrucomicrobiaceae</taxon>
        <taxon>Prosthecobacter</taxon>
    </lineage>
</organism>
<dbReference type="Proteomes" id="UP000295662">
    <property type="component" value="Unassembled WGS sequence"/>
</dbReference>
<protein>
    <submittedName>
        <fullName evidence="2">ABC-2 type transport system permease protein</fullName>
    </submittedName>
</protein>
<proteinExistence type="predicted"/>
<dbReference type="EMBL" id="SOCA01000009">
    <property type="protein sequence ID" value="TDU66050.1"/>
    <property type="molecule type" value="Genomic_DNA"/>
</dbReference>
<evidence type="ECO:0000313" key="2">
    <source>
        <dbReference type="EMBL" id="TDU66050.1"/>
    </source>
</evidence>
<dbReference type="PANTHER" id="PTHR37305:SF1">
    <property type="entry name" value="MEMBRANE PROTEIN"/>
    <property type="match status" value="1"/>
</dbReference>
<feature type="transmembrane region" description="Helical" evidence="1">
    <location>
        <begin position="170"/>
        <end position="194"/>
    </location>
</feature>
<dbReference type="RefSeq" id="WP_133796795.1">
    <property type="nucleotide sequence ID" value="NZ_SOCA01000009.1"/>
</dbReference>
<dbReference type="AlphaFoldDB" id="A0A4R7RL42"/>